<dbReference type="Proteomes" id="UP000536624">
    <property type="component" value="Unassembled WGS sequence"/>
</dbReference>
<dbReference type="InterPro" id="IPR036271">
    <property type="entry name" value="Tet_transcr_reg_TetR-rel_C_sf"/>
</dbReference>
<dbReference type="InterPro" id="IPR041678">
    <property type="entry name" value="TetR_C_16"/>
</dbReference>
<name>A0A7X5WX40_STRMQ</name>
<dbReference type="SUPFAM" id="SSF48498">
    <property type="entry name" value="Tetracyclin repressor-like, C-terminal domain"/>
    <property type="match status" value="1"/>
</dbReference>
<organism evidence="3 4">
    <name type="scientific">Streptomyces malaysiensis</name>
    <dbReference type="NCBI Taxonomy" id="92644"/>
    <lineage>
        <taxon>Bacteria</taxon>
        <taxon>Bacillati</taxon>
        <taxon>Actinomycetota</taxon>
        <taxon>Actinomycetes</taxon>
        <taxon>Kitasatosporales</taxon>
        <taxon>Streptomycetaceae</taxon>
        <taxon>Streptomyces</taxon>
        <taxon>Streptomyces violaceusniger group</taxon>
    </lineage>
</organism>
<gene>
    <name evidence="3" type="ORF">SMALB_0513</name>
</gene>
<protein>
    <recommendedName>
        <fullName evidence="2">Tetracyclin repressor-like C-terminal domain-containing protein</fullName>
    </recommendedName>
</protein>
<proteinExistence type="predicted"/>
<comment type="caution">
    <text evidence="3">The sequence shown here is derived from an EMBL/GenBank/DDBJ whole genome shotgun (WGS) entry which is preliminary data.</text>
</comment>
<dbReference type="EMBL" id="JAALLH010000001">
    <property type="protein sequence ID" value="NIY62594.1"/>
    <property type="molecule type" value="Genomic_DNA"/>
</dbReference>
<evidence type="ECO:0000313" key="3">
    <source>
        <dbReference type="EMBL" id="NIY62594.1"/>
    </source>
</evidence>
<feature type="compositionally biased region" description="Basic and acidic residues" evidence="1">
    <location>
        <begin position="210"/>
        <end position="224"/>
    </location>
</feature>
<reference evidence="3 4" key="1">
    <citation type="submission" date="2020-02" db="EMBL/GenBank/DDBJ databases">
        <title>Streptomyces malaysiensis DSM14702 (JHCC583434, PFL_A843) Genome sequencing and assembly.</title>
        <authorList>
            <person name="Samborskyy M."/>
        </authorList>
    </citation>
    <scope>NUCLEOTIDE SEQUENCE [LARGE SCALE GENOMIC DNA]</scope>
    <source>
        <strain evidence="3 4">DSM 14702</strain>
    </source>
</reference>
<evidence type="ECO:0000259" key="2">
    <source>
        <dbReference type="Pfam" id="PF17920"/>
    </source>
</evidence>
<dbReference type="Gene3D" id="1.10.357.10">
    <property type="entry name" value="Tetracycline Repressor, domain 2"/>
    <property type="match status" value="1"/>
</dbReference>
<feature type="domain" description="Tetracyclin repressor-like C-terminal" evidence="2">
    <location>
        <begin position="39"/>
        <end position="108"/>
    </location>
</feature>
<feature type="region of interest" description="Disordered" evidence="1">
    <location>
        <begin position="129"/>
        <end position="230"/>
    </location>
</feature>
<dbReference type="Pfam" id="PF17920">
    <property type="entry name" value="TetR_C_16"/>
    <property type="match status" value="1"/>
</dbReference>
<evidence type="ECO:0000256" key="1">
    <source>
        <dbReference type="SAM" id="MobiDB-lite"/>
    </source>
</evidence>
<dbReference type="AlphaFoldDB" id="A0A7X5WX40"/>
<evidence type="ECO:0000313" key="4">
    <source>
        <dbReference type="Proteomes" id="UP000536624"/>
    </source>
</evidence>
<feature type="compositionally biased region" description="Basic and acidic residues" evidence="1">
    <location>
        <begin position="138"/>
        <end position="179"/>
    </location>
</feature>
<accession>A0A7X5WX40</accession>
<sequence>MDTRLISRYFGSKERLFAEVVDLAYEKSMMMTPEHNAEAARTLLTGEGGAQADGLLLTLRSASNPRAAAIMRDSIERNYQRRLADVLPGSDTTGRSALLIAICAGVLLNGHSSGGFDLTGGDGVLGPFLQDPPVVSMDTERGPCRTSRYGREEGGDPHDRTATESSQRHERPQEERGHDAGSGQRLLSPERDREQHEHRHHPHRQGVVAHRRDGEGRRARHDQSCPRLPP</sequence>
<feature type="compositionally biased region" description="Basic and acidic residues" evidence="1">
    <location>
        <begin position="188"/>
        <end position="197"/>
    </location>
</feature>